<dbReference type="PROSITE" id="PS00518">
    <property type="entry name" value="ZF_RING_1"/>
    <property type="match status" value="1"/>
</dbReference>
<dbReference type="InterPro" id="IPR045103">
    <property type="entry name" value="RNF5/RNF185-like"/>
</dbReference>
<dbReference type="GO" id="GO:0008270">
    <property type="term" value="F:zinc ion binding"/>
    <property type="evidence" value="ECO:0007669"/>
    <property type="project" value="UniProtKB-KW"/>
</dbReference>
<evidence type="ECO:0000256" key="9">
    <source>
        <dbReference type="ARBA" id="ARBA00022833"/>
    </source>
</evidence>
<feature type="region of interest" description="Disordered" evidence="12">
    <location>
        <begin position="95"/>
        <end position="116"/>
    </location>
</feature>
<dbReference type="InterPro" id="IPR013083">
    <property type="entry name" value="Znf_RING/FYVE/PHD"/>
</dbReference>
<dbReference type="PROSITE" id="PS50089">
    <property type="entry name" value="ZF_RING_2"/>
    <property type="match status" value="1"/>
</dbReference>
<evidence type="ECO:0000256" key="8">
    <source>
        <dbReference type="ARBA" id="ARBA00022786"/>
    </source>
</evidence>
<dbReference type="RefSeq" id="XP_018494270.1">
    <property type="nucleotide sequence ID" value="XM_018638754.1"/>
</dbReference>
<keyword evidence="8" id="KW-0833">Ubl conjugation pathway</keyword>
<dbReference type="InterPro" id="IPR001841">
    <property type="entry name" value="Znf_RING"/>
</dbReference>
<keyword evidence="14" id="KW-1185">Reference proteome</keyword>
<comment type="pathway">
    <text evidence="3">Protein modification; protein ubiquitination.</text>
</comment>
<dbReference type="EC" id="2.3.2.27" evidence="4"/>
<keyword evidence="5" id="KW-0808">Transferase</keyword>
<reference evidence="15" key="1">
    <citation type="submission" date="2025-08" db="UniProtKB">
        <authorList>
            <consortium name="RefSeq"/>
        </authorList>
    </citation>
    <scope>IDENTIFICATION</scope>
</reference>
<evidence type="ECO:0000256" key="12">
    <source>
        <dbReference type="SAM" id="MobiDB-lite"/>
    </source>
</evidence>
<evidence type="ECO:0000256" key="1">
    <source>
        <dbReference type="ARBA" id="ARBA00000900"/>
    </source>
</evidence>
<dbReference type="GeneID" id="108863966"/>
<evidence type="ECO:0000256" key="6">
    <source>
        <dbReference type="ARBA" id="ARBA00022723"/>
    </source>
</evidence>
<evidence type="ECO:0000256" key="7">
    <source>
        <dbReference type="ARBA" id="ARBA00022771"/>
    </source>
</evidence>
<dbReference type="GO" id="GO:0006511">
    <property type="term" value="P:ubiquitin-dependent protein catabolic process"/>
    <property type="evidence" value="ECO:0007669"/>
    <property type="project" value="InterPro"/>
</dbReference>
<protein>
    <recommendedName>
        <fullName evidence="4">RING-type E3 ubiquitin transferase</fullName>
        <ecNumber evidence="4">2.3.2.27</ecNumber>
    </recommendedName>
</protein>
<dbReference type="SUPFAM" id="SSF57850">
    <property type="entry name" value="RING/U-box"/>
    <property type="match status" value="1"/>
</dbReference>
<organism evidence="14 15">
    <name type="scientific">Galendromus occidentalis</name>
    <name type="common">western predatory mite</name>
    <dbReference type="NCBI Taxonomy" id="34638"/>
    <lineage>
        <taxon>Eukaryota</taxon>
        <taxon>Metazoa</taxon>
        <taxon>Ecdysozoa</taxon>
        <taxon>Arthropoda</taxon>
        <taxon>Chelicerata</taxon>
        <taxon>Arachnida</taxon>
        <taxon>Acari</taxon>
        <taxon>Parasitiformes</taxon>
        <taxon>Mesostigmata</taxon>
        <taxon>Gamasina</taxon>
        <taxon>Phytoseioidea</taxon>
        <taxon>Phytoseiidae</taxon>
        <taxon>Typhlodrominae</taxon>
        <taxon>Galendromus</taxon>
    </lineage>
</organism>
<evidence type="ECO:0000256" key="5">
    <source>
        <dbReference type="ARBA" id="ARBA00022679"/>
    </source>
</evidence>
<dbReference type="AlphaFoldDB" id="A0AAJ7P995"/>
<feature type="compositionally biased region" description="Acidic residues" evidence="12">
    <location>
        <begin position="96"/>
        <end position="111"/>
    </location>
</feature>
<dbReference type="InterPro" id="IPR017907">
    <property type="entry name" value="Znf_RING_CS"/>
</dbReference>
<dbReference type="PANTHER" id="PTHR12313">
    <property type="entry name" value="E3 UBIQUITIN-PROTEIN LIGASE RNF5-RELATED"/>
    <property type="match status" value="1"/>
</dbReference>
<evidence type="ECO:0000256" key="2">
    <source>
        <dbReference type="ARBA" id="ARBA00004308"/>
    </source>
</evidence>
<sequence length="231" mass="25997">MQNEGCTNCGDNRHTSGSVRCRARDAECTACHQIGHYVRMCALYRGPRQARAPAPIDRSQEAIELLQAIMISGRASVSIQVQVQPIREVPYQAVPEEQEEQEEQAGEEQEEVVAQGQELQAEIEPQVNEIGGEEPARVQPESTRWRCPICMDEARNAVVTTCGHLLCWACLCRWVAEGTAGECCPVCRSEIRLERSIPVFGTETDEDDEGEDLPPRPRALYVTRDERRRLY</sequence>
<proteinExistence type="predicted"/>
<evidence type="ECO:0000259" key="13">
    <source>
        <dbReference type="PROSITE" id="PS50089"/>
    </source>
</evidence>
<comment type="catalytic activity">
    <reaction evidence="1">
        <text>S-ubiquitinyl-[E2 ubiquitin-conjugating enzyme]-L-cysteine + [acceptor protein]-L-lysine = [E2 ubiquitin-conjugating enzyme]-L-cysteine + N(6)-ubiquitinyl-[acceptor protein]-L-lysine.</text>
        <dbReference type="EC" id="2.3.2.27"/>
    </reaction>
</comment>
<dbReference type="KEGG" id="goe:108863966"/>
<evidence type="ECO:0000313" key="15">
    <source>
        <dbReference type="RefSeq" id="XP_018494270.1"/>
    </source>
</evidence>
<feature type="domain" description="RING-type" evidence="13">
    <location>
        <begin position="147"/>
        <end position="188"/>
    </location>
</feature>
<accession>A0AAJ7P995</accession>
<evidence type="ECO:0000256" key="11">
    <source>
        <dbReference type="PROSITE-ProRule" id="PRU00175"/>
    </source>
</evidence>
<dbReference type="Proteomes" id="UP000694867">
    <property type="component" value="Unplaced"/>
</dbReference>
<keyword evidence="10" id="KW-0472">Membrane</keyword>
<evidence type="ECO:0000256" key="10">
    <source>
        <dbReference type="ARBA" id="ARBA00023136"/>
    </source>
</evidence>
<name>A0AAJ7P995_9ACAR</name>
<evidence type="ECO:0000313" key="14">
    <source>
        <dbReference type="Proteomes" id="UP000694867"/>
    </source>
</evidence>
<evidence type="ECO:0000256" key="4">
    <source>
        <dbReference type="ARBA" id="ARBA00012483"/>
    </source>
</evidence>
<dbReference type="SMART" id="SM00184">
    <property type="entry name" value="RING"/>
    <property type="match status" value="1"/>
</dbReference>
<comment type="subcellular location">
    <subcellularLocation>
        <location evidence="2">Endomembrane system</location>
    </subcellularLocation>
</comment>
<dbReference type="GO" id="GO:0061630">
    <property type="term" value="F:ubiquitin protein ligase activity"/>
    <property type="evidence" value="ECO:0007669"/>
    <property type="project" value="UniProtKB-EC"/>
</dbReference>
<dbReference type="GO" id="GO:0005783">
    <property type="term" value="C:endoplasmic reticulum"/>
    <property type="evidence" value="ECO:0007669"/>
    <property type="project" value="InterPro"/>
</dbReference>
<keyword evidence="6" id="KW-0479">Metal-binding</keyword>
<evidence type="ECO:0000256" key="3">
    <source>
        <dbReference type="ARBA" id="ARBA00004906"/>
    </source>
</evidence>
<dbReference type="Gene3D" id="3.30.40.10">
    <property type="entry name" value="Zinc/RING finger domain, C3HC4 (zinc finger)"/>
    <property type="match status" value="1"/>
</dbReference>
<keyword evidence="7 11" id="KW-0863">Zinc-finger</keyword>
<dbReference type="Pfam" id="PF13920">
    <property type="entry name" value="zf-C3HC4_3"/>
    <property type="match status" value="1"/>
</dbReference>
<keyword evidence="9" id="KW-0862">Zinc</keyword>
<gene>
    <name evidence="15" type="primary">LOC108863966</name>
</gene>